<feature type="compositionally biased region" description="Basic and acidic residues" evidence="1">
    <location>
        <begin position="37"/>
        <end position="47"/>
    </location>
</feature>
<evidence type="ECO:0000256" key="1">
    <source>
        <dbReference type="SAM" id="MobiDB-lite"/>
    </source>
</evidence>
<evidence type="ECO:0000313" key="3">
    <source>
        <dbReference type="Proteomes" id="UP000186922"/>
    </source>
</evidence>
<protein>
    <submittedName>
        <fullName evidence="2">Uncharacterized protein</fullName>
    </submittedName>
</protein>
<feature type="region of interest" description="Disordered" evidence="1">
    <location>
        <begin position="1"/>
        <end position="47"/>
    </location>
</feature>
<feature type="region of interest" description="Disordered" evidence="1">
    <location>
        <begin position="460"/>
        <end position="484"/>
    </location>
</feature>
<organism evidence="2 3">
    <name type="scientific">Ramazzottius varieornatus</name>
    <name type="common">Water bear</name>
    <name type="synonym">Tardigrade</name>
    <dbReference type="NCBI Taxonomy" id="947166"/>
    <lineage>
        <taxon>Eukaryota</taxon>
        <taxon>Metazoa</taxon>
        <taxon>Ecdysozoa</taxon>
        <taxon>Tardigrada</taxon>
        <taxon>Eutardigrada</taxon>
        <taxon>Parachela</taxon>
        <taxon>Hypsibioidea</taxon>
        <taxon>Ramazzottiidae</taxon>
        <taxon>Ramazzottius</taxon>
    </lineage>
</organism>
<dbReference type="AlphaFoldDB" id="A0A1D1W6S3"/>
<sequence>MAKASSGRKGEARSTPDAGKKSGKSKRAVHKSKVKPPRPDYSKPVWWRKEDVSKPQDWYERAYGENFFPPNSSTTDIYGQKQRKRTVAFARGCFLETDDEGGRSSPDSDNAKSISEEPVEDDEIPRDESSSEDADEKRGTVLKSLTEEEAQKIADYHLKILREEYACDVEKYSAPSTPDNSCSTSQDEWEKAMRKRLDEQRTRNEVADAKSSIISNALLAERHHKLEGFARSSKSRCLDKPALSPIGWSELLEKKQKYAEDKLSTYRSWTPWAVTSYWMRAQIDKVTRSNMAEKRDRLANLTSLRTSHETLKAKWTAEHNLRHEILQSAIKKENSEHVTDYVHSRLRRIEPLKAQKGALLHEFEKWQEIKERWYVILQTKLSRRHDLHLQIRALRPQTSHLSRVEVPIGDATTHSLVKREGVVKDELRELQRNLQDQYTYYNIESVFRDKVVEAHSFFHDDEKEEESGEGGTKQKAQPFASLPSMERSVEFSEVLEHAFSFSET</sequence>
<name>A0A1D1W6S3_RAMVA</name>
<feature type="compositionally biased region" description="Acidic residues" evidence="1">
    <location>
        <begin position="117"/>
        <end position="134"/>
    </location>
</feature>
<gene>
    <name evidence="2" type="primary">RvY_18640-1</name>
    <name evidence="2" type="synonym">RvY_18640.1</name>
    <name evidence="2" type="ORF">RvY_18640</name>
</gene>
<feature type="region of interest" description="Disordered" evidence="1">
    <location>
        <begin position="95"/>
        <end position="143"/>
    </location>
</feature>
<dbReference type="EMBL" id="BDGG01000020">
    <property type="protein sequence ID" value="GAV09036.1"/>
    <property type="molecule type" value="Genomic_DNA"/>
</dbReference>
<proteinExistence type="predicted"/>
<feature type="compositionally biased region" description="Basic residues" evidence="1">
    <location>
        <begin position="21"/>
        <end position="36"/>
    </location>
</feature>
<reference evidence="2 3" key="1">
    <citation type="journal article" date="2016" name="Nat. Commun.">
        <title>Extremotolerant tardigrade genome and improved radiotolerance of human cultured cells by tardigrade-unique protein.</title>
        <authorList>
            <person name="Hashimoto T."/>
            <person name="Horikawa D.D."/>
            <person name="Saito Y."/>
            <person name="Kuwahara H."/>
            <person name="Kozuka-Hata H."/>
            <person name="Shin-I T."/>
            <person name="Minakuchi Y."/>
            <person name="Ohishi K."/>
            <person name="Motoyama A."/>
            <person name="Aizu T."/>
            <person name="Enomoto A."/>
            <person name="Kondo K."/>
            <person name="Tanaka S."/>
            <person name="Hara Y."/>
            <person name="Koshikawa S."/>
            <person name="Sagara H."/>
            <person name="Miura T."/>
            <person name="Yokobori S."/>
            <person name="Miyagawa K."/>
            <person name="Suzuki Y."/>
            <person name="Kubo T."/>
            <person name="Oyama M."/>
            <person name="Kohara Y."/>
            <person name="Fujiyama A."/>
            <person name="Arakawa K."/>
            <person name="Katayama T."/>
            <person name="Toyoda A."/>
            <person name="Kunieda T."/>
        </authorList>
    </citation>
    <scope>NUCLEOTIDE SEQUENCE [LARGE SCALE GENOMIC DNA]</scope>
    <source>
        <strain evidence="2 3">YOKOZUNA-1</strain>
    </source>
</reference>
<dbReference type="Proteomes" id="UP000186922">
    <property type="component" value="Unassembled WGS sequence"/>
</dbReference>
<feature type="compositionally biased region" description="Basic and acidic residues" evidence="1">
    <location>
        <begin position="8"/>
        <end position="20"/>
    </location>
</feature>
<evidence type="ECO:0000313" key="2">
    <source>
        <dbReference type="EMBL" id="GAV09036.1"/>
    </source>
</evidence>
<accession>A0A1D1W6S3</accession>
<keyword evidence="3" id="KW-1185">Reference proteome</keyword>
<feature type="region of interest" description="Disordered" evidence="1">
    <location>
        <begin position="63"/>
        <end position="82"/>
    </location>
</feature>
<comment type="caution">
    <text evidence="2">The sequence shown here is derived from an EMBL/GenBank/DDBJ whole genome shotgun (WGS) entry which is preliminary data.</text>
</comment>